<dbReference type="OMA" id="MFREWIP"/>
<feature type="domain" description="Protein kinase" evidence="15">
    <location>
        <begin position="501"/>
        <end position="786"/>
    </location>
</feature>
<feature type="binding site" evidence="12">
    <location>
        <position position="532"/>
    </location>
    <ligand>
        <name>ATP</name>
        <dbReference type="ChEBI" id="CHEBI:30616"/>
    </ligand>
</feature>
<sequence>MASPFALLSFSFFLITQNLAIANSGEVPLPSIYEPTDIYLLDCSSNDLTSLDRTNFFVVSKAYTRSETEPTFSEKPQACFHKKQVTYTFPVSSGPKFLRLYFDPIMFSNSGFHEISKALFSVKTGSYTLLKTSNSSYSECGTSSDCYHDRSYTVKEFCINVDDGQALNVTFIPSPQVSGAYFFFNKIEVVSMPSNLYIRESVPLPLIGELSSSYYINNSRALETIYRLNIGGDLITPQGDTGMFRQWMPDTSYLITDERDTIIIDSNVQIELSSYGAPQPVYASARAVSSGSRNQDGAIRWSLPLDSGSFHYLVRLHFCEISKEINIVDQYQRVFHVYMKNQTAEDHADILHWAHGAGIPVYRDYIVDSSQHSNGRTYLSLSIENSNGSIKTKEPPAMLNGIEVFKLSDCNNSLAGSFALGARKSSWKHAIDYDHGEDNHLVKISFATFGNVFLVMIPIFGLLYKVFVSDVKQRRIMQSQSSDVHCKSFSLDELKLATENFSDDLLLGAGGYGKVYKGSVHGETNNYVVAIKRANPCSKQGLKEFETEILLLSQLRHCHLVSLIGCCKEKNEMILVYDYMANGTLCDHLYNTNKPPLSWKRRLSICIGAARGLHYLHIGAKHKIIHRGVKSSNILLDKDWVAKVSDFGLSKIGPNMLSQSNTHISTMVKGSFGYLDPEYYKRQKLTEKSDVYSFGVVLFEVLCARPAVLQATTVEEEHEKVNLAEWSLHCYRSGTLDQIIDPFLQGKIDPTCLMIFTEVARKCLADKGCERPTMGEVLWNLEQAWLQQLDGETDDMKISGELPVIVELQNGGSDPTPGIEFSEIIVPIGR</sequence>
<evidence type="ECO:0000256" key="11">
    <source>
        <dbReference type="ARBA" id="ARBA00023180"/>
    </source>
</evidence>
<evidence type="ECO:0000256" key="10">
    <source>
        <dbReference type="ARBA" id="ARBA00023136"/>
    </source>
</evidence>
<keyword evidence="2" id="KW-0723">Serine/threonine-protein kinase</keyword>
<dbReference type="STRING" id="210143.A0A1R3IPK0"/>
<keyword evidence="5 14" id="KW-0732">Signal</keyword>
<evidence type="ECO:0000313" key="16">
    <source>
        <dbReference type="EMBL" id="OMO84502.1"/>
    </source>
</evidence>
<evidence type="ECO:0000256" key="12">
    <source>
        <dbReference type="PROSITE-ProRule" id="PRU10141"/>
    </source>
</evidence>
<dbReference type="InterPro" id="IPR001245">
    <property type="entry name" value="Ser-Thr/Tyr_kinase_cat_dom"/>
</dbReference>
<evidence type="ECO:0000256" key="8">
    <source>
        <dbReference type="ARBA" id="ARBA00022840"/>
    </source>
</evidence>
<name>A0A1R3IPK0_COCAP</name>
<dbReference type="FunFam" id="2.60.120.430:FF:000007">
    <property type="entry name" value="FERONIA receptor-like kinase"/>
    <property type="match status" value="1"/>
</dbReference>
<accession>A0A1R3IPK0</accession>
<dbReference type="Pfam" id="PF07714">
    <property type="entry name" value="PK_Tyr_Ser-Thr"/>
    <property type="match status" value="1"/>
</dbReference>
<comment type="subcellular location">
    <subcellularLocation>
        <location evidence="1">Membrane</location>
        <topology evidence="1">Single-pass type I membrane protein</topology>
    </subcellularLocation>
</comment>
<keyword evidence="8 12" id="KW-0067">ATP-binding</keyword>
<dbReference type="Gene3D" id="2.60.120.430">
    <property type="entry name" value="Galactose-binding lectin"/>
    <property type="match status" value="2"/>
</dbReference>
<dbReference type="Gramene" id="OMO84502">
    <property type="protein sequence ID" value="OMO84502"/>
    <property type="gene ID" value="CCACVL1_10798"/>
</dbReference>
<evidence type="ECO:0000256" key="13">
    <source>
        <dbReference type="SAM" id="Phobius"/>
    </source>
</evidence>
<dbReference type="Proteomes" id="UP000188268">
    <property type="component" value="Unassembled WGS sequence"/>
</dbReference>
<gene>
    <name evidence="16" type="ORF">CCACVL1_10798</name>
</gene>
<dbReference type="GO" id="GO:0004714">
    <property type="term" value="F:transmembrane receptor protein tyrosine kinase activity"/>
    <property type="evidence" value="ECO:0007669"/>
    <property type="project" value="InterPro"/>
</dbReference>
<feature type="transmembrane region" description="Helical" evidence="13">
    <location>
        <begin position="446"/>
        <end position="467"/>
    </location>
</feature>
<dbReference type="Gene3D" id="3.30.200.20">
    <property type="entry name" value="Phosphorylase Kinase, domain 1"/>
    <property type="match status" value="1"/>
</dbReference>
<evidence type="ECO:0000256" key="4">
    <source>
        <dbReference type="ARBA" id="ARBA00022692"/>
    </source>
</evidence>
<dbReference type="InterPro" id="IPR045272">
    <property type="entry name" value="ANXUR1/2-like"/>
</dbReference>
<comment type="caution">
    <text evidence="16">The sequence shown here is derived from an EMBL/GenBank/DDBJ whole genome shotgun (WGS) entry which is preliminary data.</text>
</comment>
<organism evidence="16 17">
    <name type="scientific">Corchorus capsularis</name>
    <name type="common">Jute</name>
    <dbReference type="NCBI Taxonomy" id="210143"/>
    <lineage>
        <taxon>Eukaryota</taxon>
        <taxon>Viridiplantae</taxon>
        <taxon>Streptophyta</taxon>
        <taxon>Embryophyta</taxon>
        <taxon>Tracheophyta</taxon>
        <taxon>Spermatophyta</taxon>
        <taxon>Magnoliopsida</taxon>
        <taxon>eudicotyledons</taxon>
        <taxon>Gunneridae</taxon>
        <taxon>Pentapetalae</taxon>
        <taxon>rosids</taxon>
        <taxon>malvids</taxon>
        <taxon>Malvales</taxon>
        <taxon>Malvaceae</taxon>
        <taxon>Grewioideae</taxon>
        <taxon>Apeibeae</taxon>
        <taxon>Corchorus</taxon>
    </lineage>
</organism>
<keyword evidence="4 13" id="KW-0812">Transmembrane</keyword>
<protein>
    <recommendedName>
        <fullName evidence="15">Protein kinase domain-containing protein</fullName>
    </recommendedName>
</protein>
<evidence type="ECO:0000259" key="15">
    <source>
        <dbReference type="PROSITE" id="PS50011"/>
    </source>
</evidence>
<dbReference type="PANTHER" id="PTHR27003">
    <property type="entry name" value="OS07G0166700 PROTEIN"/>
    <property type="match status" value="1"/>
</dbReference>
<keyword evidence="17" id="KW-1185">Reference proteome</keyword>
<dbReference type="PROSITE" id="PS00107">
    <property type="entry name" value="PROTEIN_KINASE_ATP"/>
    <property type="match status" value="1"/>
</dbReference>
<dbReference type="FunFam" id="3.30.200.20:FF:000039">
    <property type="entry name" value="receptor-like protein kinase FERONIA"/>
    <property type="match status" value="1"/>
</dbReference>
<dbReference type="InterPro" id="IPR024788">
    <property type="entry name" value="Malectin-like_Carb-bd_dom"/>
</dbReference>
<dbReference type="PROSITE" id="PS50011">
    <property type="entry name" value="PROTEIN_KINASE_DOM"/>
    <property type="match status" value="1"/>
</dbReference>
<dbReference type="GO" id="GO:0005524">
    <property type="term" value="F:ATP binding"/>
    <property type="evidence" value="ECO:0007669"/>
    <property type="project" value="UniProtKB-UniRule"/>
</dbReference>
<dbReference type="CDD" id="cd14066">
    <property type="entry name" value="STKc_IRAK"/>
    <property type="match status" value="1"/>
</dbReference>
<evidence type="ECO:0000256" key="14">
    <source>
        <dbReference type="SAM" id="SignalP"/>
    </source>
</evidence>
<keyword evidence="6 12" id="KW-0547">Nucleotide-binding</keyword>
<evidence type="ECO:0000256" key="6">
    <source>
        <dbReference type="ARBA" id="ARBA00022741"/>
    </source>
</evidence>
<keyword evidence="11" id="KW-0325">Glycoprotein</keyword>
<evidence type="ECO:0000256" key="9">
    <source>
        <dbReference type="ARBA" id="ARBA00022989"/>
    </source>
</evidence>
<dbReference type="GO" id="GO:0009506">
    <property type="term" value="C:plasmodesma"/>
    <property type="evidence" value="ECO:0007669"/>
    <property type="project" value="TreeGrafter"/>
</dbReference>
<dbReference type="PANTHER" id="PTHR27003:SF330">
    <property type="entry name" value="PROTEIN KINASE DOMAIN-CONTAINING PROTEIN"/>
    <property type="match status" value="1"/>
</dbReference>
<dbReference type="Pfam" id="PF12819">
    <property type="entry name" value="Malectin_like"/>
    <property type="match status" value="1"/>
</dbReference>
<evidence type="ECO:0000256" key="2">
    <source>
        <dbReference type="ARBA" id="ARBA00022527"/>
    </source>
</evidence>
<dbReference type="Gene3D" id="1.10.510.10">
    <property type="entry name" value="Transferase(Phosphotransferase) domain 1"/>
    <property type="match status" value="1"/>
</dbReference>
<keyword evidence="10 13" id="KW-0472">Membrane</keyword>
<dbReference type="OrthoDB" id="1564388at2759"/>
<proteinExistence type="predicted"/>
<dbReference type="EMBL" id="AWWV01009721">
    <property type="protein sequence ID" value="OMO84502.1"/>
    <property type="molecule type" value="Genomic_DNA"/>
</dbReference>
<dbReference type="InterPro" id="IPR017441">
    <property type="entry name" value="Protein_kinase_ATP_BS"/>
</dbReference>
<feature type="chain" id="PRO_5012706639" description="Protein kinase domain-containing protein" evidence="14">
    <location>
        <begin position="23"/>
        <end position="830"/>
    </location>
</feature>
<dbReference type="InterPro" id="IPR000719">
    <property type="entry name" value="Prot_kinase_dom"/>
</dbReference>
<dbReference type="GO" id="GO:0004674">
    <property type="term" value="F:protein serine/threonine kinase activity"/>
    <property type="evidence" value="ECO:0007669"/>
    <property type="project" value="UniProtKB-KW"/>
</dbReference>
<evidence type="ECO:0000313" key="17">
    <source>
        <dbReference type="Proteomes" id="UP000188268"/>
    </source>
</evidence>
<dbReference type="SUPFAM" id="SSF56112">
    <property type="entry name" value="Protein kinase-like (PK-like)"/>
    <property type="match status" value="1"/>
</dbReference>
<dbReference type="FunFam" id="1.10.510.10:FF:000252">
    <property type="entry name" value="Receptor-like protein kinase FERONIA"/>
    <property type="match status" value="1"/>
</dbReference>
<keyword evidence="3" id="KW-0808">Transferase</keyword>
<dbReference type="AlphaFoldDB" id="A0A1R3IPK0"/>
<evidence type="ECO:0000256" key="1">
    <source>
        <dbReference type="ARBA" id="ARBA00004479"/>
    </source>
</evidence>
<evidence type="ECO:0000256" key="3">
    <source>
        <dbReference type="ARBA" id="ARBA00022679"/>
    </source>
</evidence>
<keyword evidence="7" id="KW-0418">Kinase</keyword>
<keyword evidence="9 13" id="KW-1133">Transmembrane helix</keyword>
<feature type="signal peptide" evidence="14">
    <location>
        <begin position="1"/>
        <end position="22"/>
    </location>
</feature>
<reference evidence="16 17" key="1">
    <citation type="submission" date="2013-09" db="EMBL/GenBank/DDBJ databases">
        <title>Corchorus capsularis genome sequencing.</title>
        <authorList>
            <person name="Alam M."/>
            <person name="Haque M.S."/>
            <person name="Islam M.S."/>
            <person name="Emdad E.M."/>
            <person name="Islam M.M."/>
            <person name="Ahmed B."/>
            <person name="Halim A."/>
            <person name="Hossen Q.M.M."/>
            <person name="Hossain M.Z."/>
            <person name="Ahmed R."/>
            <person name="Khan M.M."/>
            <person name="Islam R."/>
            <person name="Rashid M.M."/>
            <person name="Khan S.A."/>
            <person name="Rahman M.S."/>
            <person name="Alam M."/>
        </authorList>
    </citation>
    <scope>NUCLEOTIDE SEQUENCE [LARGE SCALE GENOMIC DNA]</scope>
    <source>
        <strain evidence="17">cv. CVL-1</strain>
        <tissue evidence="16">Whole seedling</tissue>
    </source>
</reference>
<dbReference type="InterPro" id="IPR011009">
    <property type="entry name" value="Kinase-like_dom_sf"/>
</dbReference>
<dbReference type="GO" id="GO:0005886">
    <property type="term" value="C:plasma membrane"/>
    <property type="evidence" value="ECO:0007669"/>
    <property type="project" value="TreeGrafter"/>
</dbReference>
<evidence type="ECO:0000256" key="7">
    <source>
        <dbReference type="ARBA" id="ARBA00022777"/>
    </source>
</evidence>
<evidence type="ECO:0000256" key="5">
    <source>
        <dbReference type="ARBA" id="ARBA00022729"/>
    </source>
</evidence>